<dbReference type="InterPro" id="IPR050325">
    <property type="entry name" value="Prot/Nucl_acid_deglycase"/>
</dbReference>
<protein>
    <submittedName>
        <fullName evidence="5">DJ-1/PfpI family protein</fullName>
    </submittedName>
</protein>
<dbReference type="Gene3D" id="3.40.50.880">
    <property type="match status" value="1"/>
</dbReference>
<evidence type="ECO:0000259" key="4">
    <source>
        <dbReference type="Pfam" id="PF01965"/>
    </source>
</evidence>
<dbReference type="PANTHER" id="PTHR48094:SF11">
    <property type="entry name" value="GLUTATHIONE-INDEPENDENT GLYOXALASE HSP31-RELATED"/>
    <property type="match status" value="1"/>
</dbReference>
<comment type="similarity">
    <text evidence="3">Belongs to the peptidase C56 family. HSP31-like subfamily.</text>
</comment>
<reference evidence="5 6" key="1">
    <citation type="journal article" date="2008" name="Proc. Natl. Acad. Sci. U.S.A.">
        <title>Niche adaptation and genome expansion in the chlorophyll d-producing cyanobacterium Acaryochloris marina.</title>
        <authorList>
            <person name="Swingley W.D."/>
            <person name="Chen M."/>
            <person name="Cheung P.C."/>
            <person name="Conrad A.L."/>
            <person name="Dejesa L.C."/>
            <person name="Hao J."/>
            <person name="Honchak B.M."/>
            <person name="Karbach L.E."/>
            <person name="Kurdoglu A."/>
            <person name="Lahiri S."/>
            <person name="Mastrian S.D."/>
            <person name="Miyashita H."/>
            <person name="Page L."/>
            <person name="Ramakrishna P."/>
            <person name="Satoh S."/>
            <person name="Sattley W.M."/>
            <person name="Shimada Y."/>
            <person name="Taylor H.L."/>
            <person name="Tomo T."/>
            <person name="Tsuchiya T."/>
            <person name="Wang Z.T."/>
            <person name="Raymond J."/>
            <person name="Mimuro M."/>
            <person name="Blankenship R.E."/>
            <person name="Touchman J.W."/>
        </authorList>
    </citation>
    <scope>NUCLEOTIDE SEQUENCE [LARGE SCALE GENOMIC DNA]</scope>
    <source>
        <strain evidence="6">MBIC 11017</strain>
    </source>
</reference>
<dbReference type="GO" id="GO:0019172">
    <property type="term" value="F:glyoxalase III activity"/>
    <property type="evidence" value="ECO:0007669"/>
    <property type="project" value="TreeGrafter"/>
</dbReference>
<keyword evidence="2" id="KW-0456">Lyase</keyword>
<dbReference type="GO" id="GO:0019243">
    <property type="term" value="P:methylglyoxal catabolic process to D-lactate via S-lactoyl-glutathione"/>
    <property type="evidence" value="ECO:0007669"/>
    <property type="project" value="TreeGrafter"/>
</dbReference>
<dbReference type="HOGENOM" id="CLU_070319_1_1_3"/>
<dbReference type="eggNOG" id="COG0693">
    <property type="taxonomic scope" value="Bacteria"/>
</dbReference>
<evidence type="ECO:0000313" key="6">
    <source>
        <dbReference type="Proteomes" id="UP000000268"/>
    </source>
</evidence>
<dbReference type="SUPFAM" id="SSF52317">
    <property type="entry name" value="Class I glutamine amidotransferase-like"/>
    <property type="match status" value="1"/>
</dbReference>
<organism evidence="5 6">
    <name type="scientific">Acaryochloris marina (strain MBIC 11017)</name>
    <dbReference type="NCBI Taxonomy" id="329726"/>
    <lineage>
        <taxon>Bacteria</taxon>
        <taxon>Bacillati</taxon>
        <taxon>Cyanobacteriota</taxon>
        <taxon>Cyanophyceae</taxon>
        <taxon>Acaryochloridales</taxon>
        <taxon>Acaryochloridaceae</taxon>
        <taxon>Acaryochloris</taxon>
    </lineage>
</organism>
<dbReference type="OrthoDB" id="9792284at2"/>
<dbReference type="GO" id="GO:0005737">
    <property type="term" value="C:cytoplasm"/>
    <property type="evidence" value="ECO:0007669"/>
    <property type="project" value="TreeGrafter"/>
</dbReference>
<dbReference type="CDD" id="cd03141">
    <property type="entry name" value="GATase1_Hsp31_like"/>
    <property type="match status" value="1"/>
</dbReference>
<dbReference type="Pfam" id="PF01965">
    <property type="entry name" value="DJ-1_PfpI"/>
    <property type="match status" value="1"/>
</dbReference>
<keyword evidence="1" id="KW-0346">Stress response</keyword>
<accession>B0C7N2</accession>
<dbReference type="InterPro" id="IPR029062">
    <property type="entry name" value="Class_I_gatase-like"/>
</dbReference>
<dbReference type="STRING" id="329726.AM1_0206"/>
<evidence type="ECO:0000256" key="1">
    <source>
        <dbReference type="ARBA" id="ARBA00023016"/>
    </source>
</evidence>
<proteinExistence type="inferred from homology"/>
<evidence type="ECO:0000313" key="5">
    <source>
        <dbReference type="EMBL" id="ABW25292.1"/>
    </source>
</evidence>
<gene>
    <name evidence="5" type="ordered locus">AM1_0206</name>
</gene>
<feature type="domain" description="DJ-1/PfpI" evidence="4">
    <location>
        <begin position="26"/>
        <end position="230"/>
    </location>
</feature>
<dbReference type="KEGG" id="amr:AM1_0206"/>
<dbReference type="PANTHER" id="PTHR48094">
    <property type="entry name" value="PROTEIN/NUCLEIC ACID DEGLYCASE DJ-1-RELATED"/>
    <property type="match status" value="1"/>
</dbReference>
<dbReference type="EMBL" id="CP000828">
    <property type="protein sequence ID" value="ABW25292.1"/>
    <property type="molecule type" value="Genomic_DNA"/>
</dbReference>
<dbReference type="Proteomes" id="UP000000268">
    <property type="component" value="Chromosome"/>
</dbReference>
<sequence>MSKHILMIVSNSATSNIGKPVGICAVELIHPYAVLKASGCQVTIASSQGGPIELDAQSEPRDPSGFLSLDILSARYITQAAFTDQLSNTPAISNLNTQDYDAIFVCGGQGTLYTFPKDKALTDLFVSFYQDEKPSATLCRGACLLLNATLDNGEPLIQGKMITGFSKKEEQWMSKNFGPMMVPFVVEEEAKKRGAKFVASSAFTPFVIQDSNLITGQQSNSAFLTASLVLKALDLDFNDSYFDNSH</sequence>
<name>B0C7N2_ACAM1</name>
<dbReference type="AlphaFoldDB" id="B0C7N2"/>
<dbReference type="InterPro" id="IPR002818">
    <property type="entry name" value="DJ-1/PfpI"/>
</dbReference>
<keyword evidence="6" id="KW-1185">Reference proteome</keyword>
<evidence type="ECO:0000256" key="3">
    <source>
        <dbReference type="ARBA" id="ARBA00038493"/>
    </source>
</evidence>
<evidence type="ECO:0000256" key="2">
    <source>
        <dbReference type="ARBA" id="ARBA00023239"/>
    </source>
</evidence>